<keyword evidence="12" id="KW-1185">Reference proteome</keyword>
<dbReference type="InterPro" id="IPR050537">
    <property type="entry name" value="2-oxoacid_dehydrogenase"/>
</dbReference>
<proteinExistence type="inferred from homology"/>
<reference evidence="11" key="1">
    <citation type="submission" date="2022-11" db="EMBL/GenBank/DDBJ databases">
        <authorList>
            <person name="Petersen C."/>
        </authorList>
    </citation>
    <scope>NUCLEOTIDE SEQUENCE</scope>
    <source>
        <strain evidence="11">IBT 23319</strain>
    </source>
</reference>
<dbReference type="OrthoDB" id="5391403at2759"/>
<keyword evidence="6" id="KW-0808">Transferase</keyword>
<dbReference type="GeneID" id="81385564"/>
<evidence type="ECO:0000256" key="3">
    <source>
        <dbReference type="ARBA" id="ARBA00007317"/>
    </source>
</evidence>
<dbReference type="Gene3D" id="3.30.559.10">
    <property type="entry name" value="Chloramphenicol acetyltransferase-like domain"/>
    <property type="match status" value="1"/>
</dbReference>
<keyword evidence="5" id="KW-0816">Tricarboxylic acid cycle</keyword>
<evidence type="ECO:0000256" key="4">
    <source>
        <dbReference type="ARBA" id="ARBA00012945"/>
    </source>
</evidence>
<evidence type="ECO:0000256" key="2">
    <source>
        <dbReference type="ARBA" id="ARBA00005145"/>
    </source>
</evidence>
<comment type="similarity">
    <text evidence="3">Belongs to the 2-oxoacid dehydrogenase family.</text>
</comment>
<organism evidence="11 12">
    <name type="scientific">Penicillium citrinum</name>
    <dbReference type="NCBI Taxonomy" id="5077"/>
    <lineage>
        <taxon>Eukaryota</taxon>
        <taxon>Fungi</taxon>
        <taxon>Dikarya</taxon>
        <taxon>Ascomycota</taxon>
        <taxon>Pezizomycotina</taxon>
        <taxon>Eurotiomycetes</taxon>
        <taxon>Eurotiomycetidae</taxon>
        <taxon>Eurotiales</taxon>
        <taxon>Aspergillaceae</taxon>
        <taxon>Penicillium</taxon>
    </lineage>
</organism>
<name>A0A9W9NWQ0_PENCI</name>
<comment type="cofactor">
    <cofactor evidence="1">
        <name>(R)-lipoate</name>
        <dbReference type="ChEBI" id="CHEBI:83088"/>
    </cofactor>
</comment>
<dbReference type="EMBL" id="JAPQKT010000006">
    <property type="protein sequence ID" value="KAJ5227473.1"/>
    <property type="molecule type" value="Genomic_DNA"/>
</dbReference>
<feature type="domain" description="2-oxoacid dehydrogenase acyltransferase catalytic" evidence="10">
    <location>
        <begin position="2"/>
        <end position="91"/>
    </location>
</feature>
<gene>
    <name evidence="11" type="ORF">N7469_007479</name>
</gene>
<protein>
    <recommendedName>
        <fullName evidence="4">dihydrolipoyllysine-residue succinyltransferase</fullName>
        <ecNumber evidence="4">2.3.1.61</ecNumber>
    </recommendedName>
    <alternativeName>
        <fullName evidence="9">2-oxoglutarate dehydrogenase complex component E2</fullName>
    </alternativeName>
</protein>
<sequence length="92" mass="10164">MEDLIGGSFTISNSGIWGSLFGTPIINMPQTAVLGVYGIQDRPVAVNGEVQIRPIMYIALTYDHRIIDGREAVKFLNLVKGYLEEPSTMLLH</sequence>
<dbReference type="SUPFAM" id="SSF52777">
    <property type="entry name" value="CoA-dependent acyltransferases"/>
    <property type="match status" value="1"/>
</dbReference>
<keyword evidence="7" id="KW-0450">Lipoyl</keyword>
<keyword evidence="8" id="KW-0012">Acyltransferase</keyword>
<evidence type="ECO:0000256" key="9">
    <source>
        <dbReference type="ARBA" id="ARBA00032406"/>
    </source>
</evidence>
<evidence type="ECO:0000256" key="7">
    <source>
        <dbReference type="ARBA" id="ARBA00022823"/>
    </source>
</evidence>
<evidence type="ECO:0000259" key="10">
    <source>
        <dbReference type="Pfam" id="PF00198"/>
    </source>
</evidence>
<comment type="pathway">
    <text evidence="2">Amino-acid degradation; L-lysine degradation via saccharopine pathway; glutaryl-CoA from L-lysine: step 6/6.</text>
</comment>
<dbReference type="InterPro" id="IPR001078">
    <property type="entry name" value="2-oxoacid_DH_actylTfrase"/>
</dbReference>
<evidence type="ECO:0000256" key="6">
    <source>
        <dbReference type="ARBA" id="ARBA00022679"/>
    </source>
</evidence>
<evidence type="ECO:0000313" key="11">
    <source>
        <dbReference type="EMBL" id="KAJ5227473.1"/>
    </source>
</evidence>
<dbReference type="GO" id="GO:0004149">
    <property type="term" value="F:dihydrolipoyllysine-residue succinyltransferase activity"/>
    <property type="evidence" value="ECO:0007669"/>
    <property type="project" value="UniProtKB-EC"/>
</dbReference>
<reference evidence="11" key="2">
    <citation type="journal article" date="2023" name="IMA Fungus">
        <title>Comparative genomic study of the Penicillium genus elucidates a diverse pangenome and 15 lateral gene transfer events.</title>
        <authorList>
            <person name="Petersen C."/>
            <person name="Sorensen T."/>
            <person name="Nielsen M.R."/>
            <person name="Sondergaard T.E."/>
            <person name="Sorensen J.L."/>
            <person name="Fitzpatrick D.A."/>
            <person name="Frisvad J.C."/>
            <person name="Nielsen K.L."/>
        </authorList>
    </citation>
    <scope>NUCLEOTIDE SEQUENCE</scope>
    <source>
        <strain evidence="11">IBT 23319</strain>
    </source>
</reference>
<evidence type="ECO:0000313" key="12">
    <source>
        <dbReference type="Proteomes" id="UP001147733"/>
    </source>
</evidence>
<evidence type="ECO:0000256" key="8">
    <source>
        <dbReference type="ARBA" id="ARBA00023315"/>
    </source>
</evidence>
<evidence type="ECO:0000256" key="5">
    <source>
        <dbReference type="ARBA" id="ARBA00022532"/>
    </source>
</evidence>
<dbReference type="RefSeq" id="XP_056499838.1">
    <property type="nucleotide sequence ID" value="XM_056646397.1"/>
</dbReference>
<dbReference type="PANTHER" id="PTHR43416:SF5">
    <property type="entry name" value="DIHYDROLIPOYLLYSINE-RESIDUE SUCCINYLTRANSFERASE COMPONENT OF 2-OXOGLUTARATE DEHYDROGENASE COMPLEX, MITOCHONDRIAL"/>
    <property type="match status" value="1"/>
</dbReference>
<dbReference type="InterPro" id="IPR023213">
    <property type="entry name" value="CAT-like_dom_sf"/>
</dbReference>
<comment type="caution">
    <text evidence="11">The sequence shown here is derived from an EMBL/GenBank/DDBJ whole genome shotgun (WGS) entry which is preliminary data.</text>
</comment>
<accession>A0A9W9NWQ0</accession>
<dbReference type="Proteomes" id="UP001147733">
    <property type="component" value="Unassembled WGS sequence"/>
</dbReference>
<dbReference type="PANTHER" id="PTHR43416">
    <property type="entry name" value="DIHYDROLIPOYLLYSINE-RESIDUE SUCCINYLTRANSFERASE COMPONENT OF 2-OXOGLUTARATE DEHYDROGENASE COMPLEX, MITOCHONDRIAL-RELATED"/>
    <property type="match status" value="1"/>
</dbReference>
<dbReference type="Pfam" id="PF00198">
    <property type="entry name" value="2-oxoacid_dh"/>
    <property type="match status" value="1"/>
</dbReference>
<dbReference type="GO" id="GO:0005739">
    <property type="term" value="C:mitochondrion"/>
    <property type="evidence" value="ECO:0007669"/>
    <property type="project" value="TreeGrafter"/>
</dbReference>
<evidence type="ECO:0000256" key="1">
    <source>
        <dbReference type="ARBA" id="ARBA00001938"/>
    </source>
</evidence>
<dbReference type="EC" id="2.3.1.61" evidence="4"/>
<dbReference type="GO" id="GO:0006099">
    <property type="term" value="P:tricarboxylic acid cycle"/>
    <property type="evidence" value="ECO:0007669"/>
    <property type="project" value="UniProtKB-KW"/>
</dbReference>
<dbReference type="AlphaFoldDB" id="A0A9W9NWQ0"/>